<dbReference type="InterPro" id="IPR036640">
    <property type="entry name" value="ABC1_TM_sf"/>
</dbReference>
<dbReference type="CDD" id="cd18547">
    <property type="entry name" value="ABC_6TM_Tm288_like"/>
    <property type="match status" value="1"/>
</dbReference>
<keyword evidence="4 9" id="KW-0812">Transmembrane</keyword>
<keyword evidence="6 12" id="KW-0067">ATP-binding</keyword>
<feature type="transmembrane region" description="Helical" evidence="9">
    <location>
        <begin position="52"/>
        <end position="75"/>
    </location>
</feature>
<evidence type="ECO:0000259" key="10">
    <source>
        <dbReference type="PROSITE" id="PS50893"/>
    </source>
</evidence>
<dbReference type="EMBL" id="SMAN01000013">
    <property type="protein sequence ID" value="TCT20465.1"/>
    <property type="molecule type" value="Genomic_DNA"/>
</dbReference>
<feature type="transmembrane region" description="Helical" evidence="9">
    <location>
        <begin position="290"/>
        <end position="314"/>
    </location>
</feature>
<dbReference type="PANTHER" id="PTHR43394">
    <property type="entry name" value="ATP-DEPENDENT PERMEASE MDL1, MITOCHONDRIAL"/>
    <property type="match status" value="1"/>
</dbReference>
<dbReference type="InterPro" id="IPR011527">
    <property type="entry name" value="ABC1_TM_dom"/>
</dbReference>
<evidence type="ECO:0000256" key="3">
    <source>
        <dbReference type="ARBA" id="ARBA00022475"/>
    </source>
</evidence>
<accession>A0A4R3MW63</accession>
<keyword evidence="5" id="KW-0547">Nucleotide-binding</keyword>
<evidence type="ECO:0000256" key="9">
    <source>
        <dbReference type="SAM" id="Phobius"/>
    </source>
</evidence>
<keyword evidence="2" id="KW-0813">Transport</keyword>
<dbReference type="PANTHER" id="PTHR43394:SF1">
    <property type="entry name" value="ATP-BINDING CASSETTE SUB-FAMILY B MEMBER 10, MITOCHONDRIAL"/>
    <property type="match status" value="1"/>
</dbReference>
<dbReference type="AlphaFoldDB" id="A0A4R3MW63"/>
<evidence type="ECO:0000256" key="2">
    <source>
        <dbReference type="ARBA" id="ARBA00022448"/>
    </source>
</evidence>
<dbReference type="Pfam" id="PF00005">
    <property type="entry name" value="ABC_tran"/>
    <property type="match status" value="1"/>
</dbReference>
<dbReference type="InterPro" id="IPR027417">
    <property type="entry name" value="P-loop_NTPase"/>
</dbReference>
<evidence type="ECO:0000256" key="4">
    <source>
        <dbReference type="ARBA" id="ARBA00022692"/>
    </source>
</evidence>
<feature type="domain" description="ABC transmembrane type-1" evidence="11">
    <location>
        <begin position="55"/>
        <end position="337"/>
    </location>
</feature>
<dbReference type="Proteomes" id="UP000294650">
    <property type="component" value="Unassembled WGS sequence"/>
</dbReference>
<dbReference type="FunFam" id="1.20.1560.10:FF:000011">
    <property type="entry name" value="Multidrug ABC transporter ATP-binding protein"/>
    <property type="match status" value="1"/>
</dbReference>
<dbReference type="Gene3D" id="1.20.1560.10">
    <property type="entry name" value="ABC transporter type 1, transmembrane domain"/>
    <property type="match status" value="1"/>
</dbReference>
<dbReference type="GO" id="GO:0015421">
    <property type="term" value="F:ABC-type oligopeptide transporter activity"/>
    <property type="evidence" value="ECO:0007669"/>
    <property type="project" value="TreeGrafter"/>
</dbReference>
<comment type="caution">
    <text evidence="12">The sequence shown here is derived from an EMBL/GenBank/DDBJ whole genome shotgun (WGS) entry which is preliminary data.</text>
</comment>
<dbReference type="Gene3D" id="3.40.50.300">
    <property type="entry name" value="P-loop containing nucleotide triphosphate hydrolases"/>
    <property type="match status" value="1"/>
</dbReference>
<feature type="domain" description="ABC transporter" evidence="10">
    <location>
        <begin position="371"/>
        <end position="605"/>
    </location>
</feature>
<name>A0A4R3MW63_9BACI</name>
<comment type="subcellular location">
    <subcellularLocation>
        <location evidence="1">Cell membrane</location>
        <topology evidence="1">Multi-pass membrane protein</topology>
    </subcellularLocation>
</comment>
<dbReference type="FunFam" id="3.40.50.300:FF:000287">
    <property type="entry name" value="Multidrug ABC transporter ATP-binding protein"/>
    <property type="match status" value="1"/>
</dbReference>
<evidence type="ECO:0000313" key="13">
    <source>
        <dbReference type="Proteomes" id="UP000294650"/>
    </source>
</evidence>
<feature type="transmembrane region" description="Helical" evidence="9">
    <location>
        <begin position="95"/>
        <end position="120"/>
    </location>
</feature>
<evidence type="ECO:0000313" key="12">
    <source>
        <dbReference type="EMBL" id="TCT20465.1"/>
    </source>
</evidence>
<dbReference type="GO" id="GO:0005886">
    <property type="term" value="C:plasma membrane"/>
    <property type="evidence" value="ECO:0007669"/>
    <property type="project" value="UniProtKB-SubCell"/>
</dbReference>
<dbReference type="InterPro" id="IPR003439">
    <property type="entry name" value="ABC_transporter-like_ATP-bd"/>
</dbReference>
<evidence type="ECO:0000256" key="1">
    <source>
        <dbReference type="ARBA" id="ARBA00004651"/>
    </source>
</evidence>
<dbReference type="Pfam" id="PF00664">
    <property type="entry name" value="ABC_membrane"/>
    <property type="match status" value="1"/>
</dbReference>
<dbReference type="GO" id="GO:0016887">
    <property type="term" value="F:ATP hydrolysis activity"/>
    <property type="evidence" value="ECO:0007669"/>
    <property type="project" value="InterPro"/>
</dbReference>
<dbReference type="SUPFAM" id="SSF90123">
    <property type="entry name" value="ABC transporter transmembrane region"/>
    <property type="match status" value="1"/>
</dbReference>
<reference evidence="12 13" key="1">
    <citation type="submission" date="2019-03" db="EMBL/GenBank/DDBJ databases">
        <title>Genomic Encyclopedia of Type Strains, Phase IV (KMG-IV): sequencing the most valuable type-strain genomes for metagenomic binning, comparative biology and taxonomic classification.</title>
        <authorList>
            <person name="Goeker M."/>
        </authorList>
    </citation>
    <scope>NUCLEOTIDE SEQUENCE [LARGE SCALE GENOMIC DNA]</scope>
    <source>
        <strain evidence="12 13">DSM 25894</strain>
    </source>
</reference>
<evidence type="ECO:0000256" key="6">
    <source>
        <dbReference type="ARBA" id="ARBA00022840"/>
    </source>
</evidence>
<dbReference type="InterPro" id="IPR039421">
    <property type="entry name" value="Type_1_exporter"/>
</dbReference>
<dbReference type="SMART" id="SM00382">
    <property type="entry name" value="AAA"/>
    <property type="match status" value="1"/>
</dbReference>
<gene>
    <name evidence="12" type="ORF">EDD68_11328</name>
</gene>
<organism evidence="12 13">
    <name type="scientific">Melghiribacillus thermohalophilus</name>
    <dbReference type="NCBI Taxonomy" id="1324956"/>
    <lineage>
        <taxon>Bacteria</taxon>
        <taxon>Bacillati</taxon>
        <taxon>Bacillota</taxon>
        <taxon>Bacilli</taxon>
        <taxon>Bacillales</taxon>
        <taxon>Bacillaceae</taxon>
        <taxon>Melghiribacillus</taxon>
    </lineage>
</organism>
<keyword evidence="3" id="KW-1003">Cell membrane</keyword>
<keyword evidence="7 9" id="KW-1133">Transmembrane helix</keyword>
<dbReference type="InterPro" id="IPR003593">
    <property type="entry name" value="AAA+_ATPase"/>
</dbReference>
<keyword evidence="8 9" id="KW-0472">Membrane</keyword>
<dbReference type="PROSITE" id="PS50929">
    <property type="entry name" value="ABC_TM1F"/>
    <property type="match status" value="1"/>
</dbReference>
<feature type="transmembrane region" description="Helical" evidence="9">
    <location>
        <begin position="170"/>
        <end position="190"/>
    </location>
</feature>
<dbReference type="PROSITE" id="PS00211">
    <property type="entry name" value="ABC_TRANSPORTER_1"/>
    <property type="match status" value="1"/>
</dbReference>
<keyword evidence="13" id="KW-1185">Reference proteome</keyword>
<dbReference type="SUPFAM" id="SSF52540">
    <property type="entry name" value="P-loop containing nucleoside triphosphate hydrolases"/>
    <property type="match status" value="1"/>
</dbReference>
<sequence length="613" mass="69444">MNIRNIFLEPFQYEKVDLQEAEQVKDVRAKPKVRDWKGTIRRLISYLMEEKWLLLLVLLMVVASSALAILGPYMIGMAVDDFIVERKETGLGTVIIGLLVVYSFYSLSMFLQQFWMIGIAQNTVFRLRSQVFDQLHSLPIAYFDRRQFGEIMSRVTNDVDNISNTLNTSVIQIASSILTLIGTVTVMFYLSPLLAIVTLIIIPMMVIGMRWITKRTGPLFKIQQKRLGEMNGYVEETISGQRIVKTFSQENRVKNEFHEKNDSVMQASYWAAVFSGAIPKLMNMLNAFSFALIAFVGGILVLHDLASVGTIVIFSELSRQFTRPLNELSNQFNQLLSAVAGAERVFDIMDEDREELDEKHAIAIEEPDGHVVFRHVTFAYNKDEVVLDDISFEAKPGETVAFVGHTGAGKTTVINLISRFYNYNGGQILLDGIDLKSIKRSSLRKHMAFVLQDAFLFQGTIRENIRYGKLDATDDEIIEAARLANAHSFIMKLPQQYDTVLDPEGSGISQGQKQLLTIARAILRDPKLLILDEATSSIDTVTEVKIQEALERLMRGRTSFVIAHRLNTIRNADRIIVLENGKLIEEGSHDELINRNGHYADLYKNQLMEGTRN</sequence>
<dbReference type="InterPro" id="IPR017871">
    <property type="entry name" value="ABC_transporter-like_CS"/>
</dbReference>
<proteinExistence type="predicted"/>
<feature type="transmembrane region" description="Helical" evidence="9">
    <location>
        <begin position="196"/>
        <end position="213"/>
    </location>
</feature>
<evidence type="ECO:0000256" key="7">
    <source>
        <dbReference type="ARBA" id="ARBA00022989"/>
    </source>
</evidence>
<evidence type="ECO:0000256" key="8">
    <source>
        <dbReference type="ARBA" id="ARBA00023136"/>
    </source>
</evidence>
<evidence type="ECO:0000256" key="5">
    <source>
        <dbReference type="ARBA" id="ARBA00022741"/>
    </source>
</evidence>
<dbReference type="CDD" id="cd03254">
    <property type="entry name" value="ABCC_Glucan_exporter_like"/>
    <property type="match status" value="1"/>
</dbReference>
<protein>
    <submittedName>
        <fullName evidence="12">ATP-binding cassette subfamily B protein</fullName>
    </submittedName>
</protein>
<dbReference type="PROSITE" id="PS50893">
    <property type="entry name" value="ABC_TRANSPORTER_2"/>
    <property type="match status" value="1"/>
</dbReference>
<dbReference type="GO" id="GO:0005524">
    <property type="term" value="F:ATP binding"/>
    <property type="evidence" value="ECO:0007669"/>
    <property type="project" value="UniProtKB-KW"/>
</dbReference>
<evidence type="ECO:0000259" key="11">
    <source>
        <dbReference type="PROSITE" id="PS50929"/>
    </source>
</evidence>
<dbReference type="RefSeq" id="WP_207902568.1">
    <property type="nucleotide sequence ID" value="NZ_SMAN01000013.1"/>
</dbReference>